<evidence type="ECO:0000256" key="11">
    <source>
        <dbReference type="ARBA" id="ARBA00038623"/>
    </source>
</evidence>
<protein>
    <submittedName>
        <fullName evidence="13">DDB1 and CUL4 associated factor 12</fullName>
    </submittedName>
</protein>
<dbReference type="InterPro" id="IPR056151">
    <property type="entry name" value="Beta-prop_DCAF12"/>
</dbReference>
<evidence type="ECO:0000313" key="14">
    <source>
        <dbReference type="Proteomes" id="UP000694388"/>
    </source>
</evidence>
<dbReference type="Proteomes" id="UP000694388">
    <property type="component" value="Unplaced"/>
</dbReference>
<evidence type="ECO:0000256" key="8">
    <source>
        <dbReference type="ARBA" id="ARBA00023212"/>
    </source>
</evidence>
<dbReference type="Pfam" id="PF23760">
    <property type="entry name" value="Beta-prop_DCAF12"/>
    <property type="match status" value="1"/>
</dbReference>
<dbReference type="GO" id="GO:0005634">
    <property type="term" value="C:nucleus"/>
    <property type="evidence" value="ECO:0007669"/>
    <property type="project" value="UniProtKB-SubCell"/>
</dbReference>
<dbReference type="PANTHER" id="PTHR19860">
    <property type="entry name" value="DDB1- AND CUL4-ASSOCIATED FACTOR 12-RELATED"/>
    <property type="match status" value="1"/>
</dbReference>
<evidence type="ECO:0000256" key="2">
    <source>
        <dbReference type="ARBA" id="ARBA00004300"/>
    </source>
</evidence>
<evidence type="ECO:0000256" key="4">
    <source>
        <dbReference type="ARBA" id="ARBA00022490"/>
    </source>
</evidence>
<dbReference type="InterPro" id="IPR036322">
    <property type="entry name" value="WD40_repeat_dom_sf"/>
</dbReference>
<proteinExistence type="inferred from homology"/>
<feature type="domain" description="DDB1- and CUL4-associated factor 12 beta-propeller" evidence="12">
    <location>
        <begin position="32"/>
        <end position="286"/>
    </location>
</feature>
<organism evidence="13 14">
    <name type="scientific">Eptatretus burgeri</name>
    <name type="common">Inshore hagfish</name>
    <dbReference type="NCBI Taxonomy" id="7764"/>
    <lineage>
        <taxon>Eukaryota</taxon>
        <taxon>Metazoa</taxon>
        <taxon>Chordata</taxon>
        <taxon>Craniata</taxon>
        <taxon>Vertebrata</taxon>
        <taxon>Cyclostomata</taxon>
        <taxon>Myxini</taxon>
        <taxon>Myxiniformes</taxon>
        <taxon>Myxinidae</taxon>
        <taxon>Eptatretinae</taxon>
        <taxon>Eptatretus</taxon>
    </lineage>
</organism>
<comment type="similarity">
    <text evidence="10">Belongs to the WD repeat DCAF12 family.</text>
</comment>
<dbReference type="PANTHER" id="PTHR19860:SF16">
    <property type="entry name" value="DDB1- AND CUL4-ASSOCIATED FACTOR 12"/>
    <property type="match status" value="1"/>
</dbReference>
<keyword evidence="6" id="KW-0677">Repeat</keyword>
<keyword evidence="7" id="KW-0833">Ubl conjugation pathway</keyword>
<evidence type="ECO:0000256" key="10">
    <source>
        <dbReference type="ARBA" id="ARBA00038022"/>
    </source>
</evidence>
<name>A0A8C4R7M3_EPTBU</name>
<keyword evidence="8" id="KW-0206">Cytoskeleton</keyword>
<keyword evidence="4" id="KW-0963">Cytoplasm</keyword>
<dbReference type="GeneTree" id="ENSGT00940000158028"/>
<evidence type="ECO:0000256" key="3">
    <source>
        <dbReference type="ARBA" id="ARBA00004906"/>
    </source>
</evidence>
<keyword evidence="14" id="KW-1185">Reference proteome</keyword>
<evidence type="ECO:0000259" key="12">
    <source>
        <dbReference type="Pfam" id="PF23760"/>
    </source>
</evidence>
<dbReference type="Ensembl" id="ENSEBUT00000025991.1">
    <property type="protein sequence ID" value="ENSEBUP00000025415.1"/>
    <property type="gene ID" value="ENSEBUG00000015668.1"/>
</dbReference>
<evidence type="ECO:0000256" key="9">
    <source>
        <dbReference type="ARBA" id="ARBA00023242"/>
    </source>
</evidence>
<dbReference type="SUPFAM" id="SSF50978">
    <property type="entry name" value="WD40 repeat-like"/>
    <property type="match status" value="1"/>
</dbReference>
<evidence type="ECO:0000313" key="13">
    <source>
        <dbReference type="Ensembl" id="ENSEBUP00000025415.1"/>
    </source>
</evidence>
<evidence type="ECO:0000256" key="6">
    <source>
        <dbReference type="ARBA" id="ARBA00022737"/>
    </source>
</evidence>
<comment type="pathway">
    <text evidence="3">Protein modification; protein ubiquitination.</text>
</comment>
<evidence type="ECO:0000256" key="5">
    <source>
        <dbReference type="ARBA" id="ARBA00022574"/>
    </source>
</evidence>
<dbReference type="FunFam" id="2.130.10.10:FF:001190">
    <property type="entry name" value="DDB1 and CUL4 associated factor 12"/>
    <property type="match status" value="1"/>
</dbReference>
<dbReference type="InterPro" id="IPR015943">
    <property type="entry name" value="WD40/YVTN_repeat-like_dom_sf"/>
</dbReference>
<reference evidence="13" key="2">
    <citation type="submission" date="2025-09" db="UniProtKB">
        <authorList>
            <consortium name="Ensembl"/>
        </authorList>
    </citation>
    <scope>IDENTIFICATION</scope>
</reference>
<evidence type="ECO:0000256" key="1">
    <source>
        <dbReference type="ARBA" id="ARBA00004123"/>
    </source>
</evidence>
<dbReference type="GO" id="GO:0005813">
    <property type="term" value="C:centrosome"/>
    <property type="evidence" value="ECO:0007669"/>
    <property type="project" value="UniProtKB-SubCell"/>
</dbReference>
<keyword evidence="5" id="KW-0853">WD repeat</keyword>
<dbReference type="Gene3D" id="2.130.10.10">
    <property type="entry name" value="YVTN repeat-like/Quinoprotein amine dehydrogenase"/>
    <property type="match status" value="1"/>
</dbReference>
<comment type="subcellular location">
    <subcellularLocation>
        <location evidence="2">Cytoplasm</location>
        <location evidence="2">Cytoskeleton</location>
        <location evidence="2">Microtubule organizing center</location>
        <location evidence="2">Centrosome</location>
    </subcellularLocation>
    <subcellularLocation>
        <location evidence="1">Nucleus</location>
    </subcellularLocation>
</comment>
<evidence type="ECO:0000256" key="7">
    <source>
        <dbReference type="ARBA" id="ARBA00022786"/>
    </source>
</evidence>
<accession>A0A8C4R7M3</accession>
<dbReference type="GO" id="GO:0080008">
    <property type="term" value="C:Cul4-RING E3 ubiquitin ligase complex"/>
    <property type="evidence" value="ECO:0007669"/>
    <property type="project" value="TreeGrafter"/>
</dbReference>
<comment type="subunit">
    <text evidence="11">Component of the DCX(DCAF12) E3 ubiquitin ligase complex, at least composed of CUL4 (CUL4A or CUL4B), DDB1, DCAF12 and RBX1.</text>
</comment>
<dbReference type="AlphaFoldDB" id="A0A8C4R7M3"/>
<reference evidence="13" key="1">
    <citation type="submission" date="2025-08" db="UniProtKB">
        <authorList>
            <consortium name="Ensembl"/>
        </authorList>
    </citation>
    <scope>IDENTIFICATION</scope>
</reference>
<dbReference type="OMA" id="XSRDGSM"/>
<sequence length="287" mass="32409">PGTVLPDYLQYLLPPPDPSPGDLFEMVFHWFVSGSRDGSMGMWQIDENLLTEERTPAVVENYRHIQPLALEDIPTNNINPFTCKVRALTFNAHNRELGAVSLDGYFHLWKVHQSLDKVLSRKLQHCRENVCLAYGSEWSVYAVGSQSHVSFLDPRQAQVPKSVYSKERGSGIRSVSFREHIVTMGTGQGSIQFYDIRAQRFLAPGLFTLASEPDWKVAKSRASDLLKLSTSKGWLNHDSTWRDYFSEMEHFPNAVYTHCYDASGTRLFVAGGPLPTGLHGNYAAVWQ</sequence>
<dbReference type="InterPro" id="IPR051191">
    <property type="entry name" value="DCAF12"/>
</dbReference>
<keyword evidence="9" id="KW-0539">Nucleus</keyword>